<reference evidence="2" key="1">
    <citation type="submission" date="2012-03" db="EMBL/GenBank/DDBJ databases">
        <title>Functional metagenomics reveals considerable lignocellulase gene clusters in the gut microbiome of a wood-feeding higher termite.</title>
        <authorList>
            <person name="Liu N."/>
        </authorList>
    </citation>
    <scope>NUCLEOTIDE SEQUENCE</scope>
</reference>
<organism evidence="2">
    <name type="scientific">uncultured bacterium contig00154</name>
    <dbReference type="NCBI Taxonomy" id="1181592"/>
    <lineage>
        <taxon>Bacteria</taxon>
        <taxon>environmental samples</taxon>
    </lineage>
</organism>
<proteinExistence type="predicted"/>
<accession>A0A806K1R6</accession>
<sequence length="121" mass="12230">MRSKGALSAFGFLAGSVIGKLSTEGRGEVVTLCQAASDRNPRSPVLPPSPAGLRLPYSFPRSPVLPPAPVQAPTGAAGSGVPDATGAACEVQGEGSEVSEDRAKILALIHRPEASAEQKVG</sequence>
<evidence type="ECO:0000256" key="1">
    <source>
        <dbReference type="SAM" id="MobiDB-lite"/>
    </source>
</evidence>
<feature type="region of interest" description="Disordered" evidence="1">
    <location>
        <begin position="36"/>
        <end position="87"/>
    </location>
</feature>
<protein>
    <submittedName>
        <fullName evidence="2">Uncharacterized protein</fullName>
    </submittedName>
</protein>
<evidence type="ECO:0000313" key="2">
    <source>
        <dbReference type="EMBL" id="AGS53876.1"/>
    </source>
</evidence>
<name>A0A806K1R6_9BACT</name>
<dbReference type="AlphaFoldDB" id="A0A806K1R6"/>
<dbReference type="EMBL" id="JQ844255">
    <property type="protein sequence ID" value="AGS53876.1"/>
    <property type="molecule type" value="Genomic_DNA"/>
</dbReference>